<reference evidence="17 18" key="1">
    <citation type="journal article" date="2017" name="PLoS Biol.">
        <title>The sea cucumber genome provides insights into morphological evolution and visceral regeneration.</title>
        <authorList>
            <person name="Zhang X."/>
            <person name="Sun L."/>
            <person name="Yuan J."/>
            <person name="Sun Y."/>
            <person name="Gao Y."/>
            <person name="Zhang L."/>
            <person name="Li S."/>
            <person name="Dai H."/>
            <person name="Hamel J.F."/>
            <person name="Liu C."/>
            <person name="Yu Y."/>
            <person name="Liu S."/>
            <person name="Lin W."/>
            <person name="Guo K."/>
            <person name="Jin S."/>
            <person name="Xu P."/>
            <person name="Storey K.B."/>
            <person name="Huan P."/>
            <person name="Zhang T."/>
            <person name="Zhou Y."/>
            <person name="Zhang J."/>
            <person name="Lin C."/>
            <person name="Li X."/>
            <person name="Xing L."/>
            <person name="Huo D."/>
            <person name="Sun M."/>
            <person name="Wang L."/>
            <person name="Mercier A."/>
            <person name="Li F."/>
            <person name="Yang H."/>
            <person name="Xiang J."/>
        </authorList>
    </citation>
    <scope>NUCLEOTIDE SEQUENCE [LARGE SCALE GENOMIC DNA]</scope>
    <source>
        <strain evidence="17">Shaxun</strain>
        <tissue evidence="17">Muscle</tissue>
    </source>
</reference>
<keyword evidence="7 17" id="KW-0808">Transferase</keyword>
<evidence type="ECO:0000256" key="12">
    <source>
        <dbReference type="ARBA" id="ARBA00023253"/>
    </source>
</evidence>
<keyword evidence="11" id="KW-0325">Glycoprotein</keyword>
<comment type="pathway">
    <text evidence="2">Protein modification; protein glycosylation.</text>
</comment>
<evidence type="ECO:0000256" key="2">
    <source>
        <dbReference type="ARBA" id="ARBA00004922"/>
    </source>
</evidence>
<dbReference type="AlphaFoldDB" id="A0A2G8JG45"/>
<evidence type="ECO:0000313" key="18">
    <source>
        <dbReference type="Proteomes" id="UP000230750"/>
    </source>
</evidence>
<keyword evidence="12" id="KW-0294">Fucose metabolism</keyword>
<evidence type="ECO:0000256" key="3">
    <source>
        <dbReference type="ARBA" id="ARBA00010626"/>
    </source>
</evidence>
<evidence type="ECO:0000256" key="16">
    <source>
        <dbReference type="ARBA" id="ARBA00048647"/>
    </source>
</evidence>
<evidence type="ECO:0000256" key="4">
    <source>
        <dbReference type="ARBA" id="ARBA00012196"/>
    </source>
</evidence>
<evidence type="ECO:0000256" key="13">
    <source>
        <dbReference type="ARBA" id="ARBA00023277"/>
    </source>
</evidence>
<protein>
    <recommendedName>
        <fullName evidence="5">GDP-fucose protein O-fucosyltransferase 1</fullName>
        <ecNumber evidence="4">2.4.1.221</ecNumber>
    </recommendedName>
    <alternativeName>
        <fullName evidence="14">Peptide-O-fucosyltransferase 1</fullName>
    </alternativeName>
</protein>
<evidence type="ECO:0000256" key="1">
    <source>
        <dbReference type="ARBA" id="ARBA00004240"/>
    </source>
</evidence>
<evidence type="ECO:0000313" key="17">
    <source>
        <dbReference type="EMBL" id="PIK34721.1"/>
    </source>
</evidence>
<evidence type="ECO:0000256" key="7">
    <source>
        <dbReference type="ARBA" id="ARBA00022679"/>
    </source>
</evidence>
<comment type="catalytic activity">
    <reaction evidence="15">
        <text>L-threonyl-[protein] + GDP-beta-L-fucose = 3-O-(alpha-L-fucosyl)-L-threonyl-[protein] + GDP + H(+)</text>
        <dbReference type="Rhea" id="RHEA:70491"/>
        <dbReference type="Rhea" id="RHEA-COMP:11060"/>
        <dbReference type="Rhea" id="RHEA-COMP:17915"/>
        <dbReference type="ChEBI" id="CHEBI:15378"/>
        <dbReference type="ChEBI" id="CHEBI:30013"/>
        <dbReference type="ChEBI" id="CHEBI:57273"/>
        <dbReference type="ChEBI" id="CHEBI:58189"/>
        <dbReference type="ChEBI" id="CHEBI:189631"/>
        <dbReference type="EC" id="2.4.1.221"/>
    </reaction>
    <physiologicalReaction direction="left-to-right" evidence="15">
        <dbReference type="Rhea" id="RHEA:70492"/>
    </physiologicalReaction>
</comment>
<keyword evidence="8" id="KW-0256">Endoplasmic reticulum</keyword>
<dbReference type="GO" id="GO:0046922">
    <property type="term" value="F:peptide-O-fucosyltransferase activity"/>
    <property type="evidence" value="ECO:0007669"/>
    <property type="project" value="UniProtKB-EC"/>
</dbReference>
<accession>A0A2G8JG45</accession>
<keyword evidence="10" id="KW-1015">Disulfide bond</keyword>
<comment type="catalytic activity">
    <reaction evidence="16">
        <text>L-seryl-[protein] + GDP-beta-L-fucose = 3-O-(alpha-L-fucosyl)-L-seryl-[protein] + GDP + H(+)</text>
        <dbReference type="Rhea" id="RHEA:63644"/>
        <dbReference type="Rhea" id="RHEA-COMP:9863"/>
        <dbReference type="Rhea" id="RHEA-COMP:17914"/>
        <dbReference type="ChEBI" id="CHEBI:15378"/>
        <dbReference type="ChEBI" id="CHEBI:29999"/>
        <dbReference type="ChEBI" id="CHEBI:57273"/>
        <dbReference type="ChEBI" id="CHEBI:58189"/>
        <dbReference type="ChEBI" id="CHEBI:189632"/>
        <dbReference type="EC" id="2.4.1.221"/>
    </reaction>
    <physiologicalReaction direction="left-to-right" evidence="16">
        <dbReference type="Rhea" id="RHEA:63645"/>
    </physiologicalReaction>
</comment>
<comment type="similarity">
    <text evidence="3">Belongs to the glycosyltransferase 65 family.</text>
</comment>
<evidence type="ECO:0000256" key="6">
    <source>
        <dbReference type="ARBA" id="ARBA00022676"/>
    </source>
</evidence>
<evidence type="ECO:0000256" key="5">
    <source>
        <dbReference type="ARBA" id="ARBA00021745"/>
    </source>
</evidence>
<dbReference type="PANTHER" id="PTHR21420">
    <property type="entry name" value="GDP-FUCOSE PROTEIN O-FUCOSYLTRANSFERASE 1"/>
    <property type="match status" value="1"/>
</dbReference>
<gene>
    <name evidence="17" type="ORF">BSL78_28453</name>
</gene>
<evidence type="ECO:0000256" key="14">
    <source>
        <dbReference type="ARBA" id="ARBA00033080"/>
    </source>
</evidence>
<dbReference type="STRING" id="307972.A0A2G8JG45"/>
<organism evidence="17 18">
    <name type="scientific">Stichopus japonicus</name>
    <name type="common">Sea cucumber</name>
    <dbReference type="NCBI Taxonomy" id="307972"/>
    <lineage>
        <taxon>Eukaryota</taxon>
        <taxon>Metazoa</taxon>
        <taxon>Echinodermata</taxon>
        <taxon>Eleutherozoa</taxon>
        <taxon>Echinozoa</taxon>
        <taxon>Holothuroidea</taxon>
        <taxon>Aspidochirotacea</taxon>
        <taxon>Aspidochirotida</taxon>
        <taxon>Stichopodidae</taxon>
        <taxon>Apostichopus</taxon>
    </lineage>
</organism>
<evidence type="ECO:0000256" key="11">
    <source>
        <dbReference type="ARBA" id="ARBA00023180"/>
    </source>
</evidence>
<sequence>MASSQCLSRGEKVFQEMCYPTAEDVVKQTTEAVQKYAVGHLYIATDKLSYFQELSEALEPLQVKVHHLDPHLPQMDLMILGQADFFIGNCVSSFTSFVKRERDINGKPSTFWRFPV</sequence>
<keyword evidence="9" id="KW-0914">Notch signaling pathway</keyword>
<dbReference type="EC" id="2.4.1.221" evidence="4"/>
<keyword evidence="13" id="KW-0119">Carbohydrate metabolism</keyword>
<dbReference type="Gene3D" id="3.40.50.11350">
    <property type="match status" value="1"/>
</dbReference>
<comment type="subcellular location">
    <subcellularLocation>
        <location evidence="1">Endoplasmic reticulum</location>
    </subcellularLocation>
</comment>
<dbReference type="EMBL" id="MRZV01002093">
    <property type="protein sequence ID" value="PIK34721.1"/>
    <property type="molecule type" value="Genomic_DNA"/>
</dbReference>
<keyword evidence="6 17" id="KW-0328">Glycosyltransferase</keyword>
<name>A0A2G8JG45_STIJA</name>
<dbReference type="InterPro" id="IPR039922">
    <property type="entry name" value="POFUT1"/>
</dbReference>
<keyword evidence="18" id="KW-1185">Reference proteome</keyword>
<dbReference type="GO" id="GO:0005783">
    <property type="term" value="C:endoplasmic reticulum"/>
    <property type="evidence" value="ECO:0007669"/>
    <property type="project" value="UniProtKB-SubCell"/>
</dbReference>
<evidence type="ECO:0000256" key="9">
    <source>
        <dbReference type="ARBA" id="ARBA00022976"/>
    </source>
</evidence>
<comment type="caution">
    <text evidence="17">The sequence shown here is derived from an EMBL/GenBank/DDBJ whole genome shotgun (WGS) entry which is preliminary data.</text>
</comment>
<dbReference type="PANTHER" id="PTHR21420:SF9">
    <property type="entry name" value="GDP-FUCOSE PROTEIN O-FUCOSYLTRANSFERASE 1"/>
    <property type="match status" value="1"/>
</dbReference>
<evidence type="ECO:0000256" key="8">
    <source>
        <dbReference type="ARBA" id="ARBA00022824"/>
    </source>
</evidence>
<proteinExistence type="inferred from homology"/>
<dbReference type="InterPro" id="IPR019378">
    <property type="entry name" value="GDP-Fuc_O-FucTrfase"/>
</dbReference>
<dbReference type="GO" id="GO:0006004">
    <property type="term" value="P:fucose metabolic process"/>
    <property type="evidence" value="ECO:0007669"/>
    <property type="project" value="UniProtKB-KW"/>
</dbReference>
<dbReference type="Pfam" id="PF10250">
    <property type="entry name" value="O-FucT"/>
    <property type="match status" value="1"/>
</dbReference>
<dbReference type="Proteomes" id="UP000230750">
    <property type="component" value="Unassembled WGS sequence"/>
</dbReference>
<dbReference type="OrthoDB" id="10050276at2759"/>
<dbReference type="GO" id="GO:0007219">
    <property type="term" value="P:Notch signaling pathway"/>
    <property type="evidence" value="ECO:0007669"/>
    <property type="project" value="UniProtKB-KW"/>
</dbReference>
<evidence type="ECO:0000256" key="10">
    <source>
        <dbReference type="ARBA" id="ARBA00023157"/>
    </source>
</evidence>
<dbReference type="UniPathway" id="UPA00378"/>
<dbReference type="GO" id="GO:0008593">
    <property type="term" value="P:regulation of Notch signaling pathway"/>
    <property type="evidence" value="ECO:0007669"/>
    <property type="project" value="TreeGrafter"/>
</dbReference>
<evidence type="ECO:0000256" key="15">
    <source>
        <dbReference type="ARBA" id="ARBA00047273"/>
    </source>
</evidence>